<accession>A0AAU9RGG1</accession>
<feature type="region of interest" description="Disordered" evidence="1">
    <location>
        <begin position="290"/>
        <end position="321"/>
    </location>
</feature>
<sequence>MEEVQNLSNEYGFSENHIPVNLYHNLDEGFEGIPLQHNSPDFSFGLGVPDHGIGKTSPSEKVEAEFMEEAYFHNPTLEYINQVLMEDDAEAEAYFIEDSTLRAAEKALYDTLNGIHCPSSSEPIHHQDSISLDATISNSRGCCFNGHVNASNFAQAGFTKNFCNSSHVLNPLVHKTFMSKPSLDCTPSSSSDSVDGSMLMKPPTNVPVDSQFSLQFNWGMRENIRISKGKDKAEKDQDELTNRLECGTSVQGENDLEAGRGSNQLGISTEDFILSEMLDKMLQFNSDKDVVTSNSNDGILPKDGKVGGRSKGASYQRNIST</sequence>
<evidence type="ECO:0000256" key="1">
    <source>
        <dbReference type="SAM" id="MobiDB-lite"/>
    </source>
</evidence>
<dbReference type="EMBL" id="CAJVSB020000167">
    <property type="protein sequence ID" value="CAH2042284.1"/>
    <property type="molecule type" value="Genomic_DNA"/>
</dbReference>
<gene>
    <name evidence="2" type="ORF">TAV2_LOCUS4688</name>
</gene>
<reference evidence="2 3" key="1">
    <citation type="submission" date="2022-03" db="EMBL/GenBank/DDBJ databases">
        <authorList>
            <person name="Nunn A."/>
            <person name="Chopra R."/>
            <person name="Nunn A."/>
            <person name="Contreras Garrido A."/>
        </authorList>
    </citation>
    <scope>NUCLEOTIDE SEQUENCE [LARGE SCALE GENOMIC DNA]</scope>
</reference>
<comment type="caution">
    <text evidence="2">The sequence shown here is derived from an EMBL/GenBank/DDBJ whole genome shotgun (WGS) entry which is preliminary data.</text>
</comment>
<organism evidence="2 3">
    <name type="scientific">Thlaspi arvense</name>
    <name type="common">Field penny-cress</name>
    <dbReference type="NCBI Taxonomy" id="13288"/>
    <lineage>
        <taxon>Eukaryota</taxon>
        <taxon>Viridiplantae</taxon>
        <taxon>Streptophyta</taxon>
        <taxon>Embryophyta</taxon>
        <taxon>Tracheophyta</taxon>
        <taxon>Spermatophyta</taxon>
        <taxon>Magnoliopsida</taxon>
        <taxon>eudicotyledons</taxon>
        <taxon>Gunneridae</taxon>
        <taxon>Pentapetalae</taxon>
        <taxon>rosids</taxon>
        <taxon>malvids</taxon>
        <taxon>Brassicales</taxon>
        <taxon>Brassicaceae</taxon>
        <taxon>Thlaspideae</taxon>
        <taxon>Thlaspi</taxon>
    </lineage>
</organism>
<protein>
    <submittedName>
        <fullName evidence="2">Uncharacterized protein</fullName>
    </submittedName>
</protein>
<keyword evidence="3" id="KW-1185">Reference proteome</keyword>
<evidence type="ECO:0000313" key="3">
    <source>
        <dbReference type="Proteomes" id="UP000836841"/>
    </source>
</evidence>
<evidence type="ECO:0000313" key="2">
    <source>
        <dbReference type="EMBL" id="CAH2042284.1"/>
    </source>
</evidence>
<dbReference type="Proteomes" id="UP000836841">
    <property type="component" value="Unassembled WGS sequence"/>
</dbReference>
<name>A0AAU9RGG1_THLAR</name>
<dbReference type="AlphaFoldDB" id="A0AAU9RGG1"/>
<proteinExistence type="predicted"/>